<feature type="transmembrane region" description="Helical" evidence="5">
    <location>
        <begin position="26"/>
        <end position="49"/>
    </location>
</feature>
<dbReference type="PANTHER" id="PTHR10671:SF108">
    <property type="entry name" value="CLAUDIN FAMILY PROTEIN-RELATED"/>
    <property type="match status" value="1"/>
</dbReference>
<dbReference type="RefSeq" id="XP_034279467.1">
    <property type="nucleotide sequence ID" value="XM_034423576.2"/>
</dbReference>
<gene>
    <name evidence="7" type="primary">LOC117669273</name>
</gene>
<dbReference type="OMA" id="LWNICKN"/>
<protein>
    <submittedName>
        <fullName evidence="7">Uncharacterized protein LOC117669273 isoform X1</fullName>
    </submittedName>
</protein>
<dbReference type="Gene3D" id="1.20.140.150">
    <property type="match status" value="1"/>
</dbReference>
<evidence type="ECO:0000256" key="5">
    <source>
        <dbReference type="SAM" id="Phobius"/>
    </source>
</evidence>
<evidence type="ECO:0000256" key="2">
    <source>
        <dbReference type="ARBA" id="ARBA00022692"/>
    </source>
</evidence>
<feature type="transmembrane region" description="Helical" evidence="5">
    <location>
        <begin position="155"/>
        <end position="182"/>
    </location>
</feature>
<feature type="transmembrane region" description="Helical" evidence="5">
    <location>
        <begin position="116"/>
        <end position="135"/>
    </location>
</feature>
<dbReference type="Pfam" id="PF00822">
    <property type="entry name" value="PMP22_Claudin"/>
    <property type="match status" value="1"/>
</dbReference>
<keyword evidence="6" id="KW-1185">Reference proteome</keyword>
<evidence type="ECO:0000256" key="3">
    <source>
        <dbReference type="ARBA" id="ARBA00022989"/>
    </source>
</evidence>
<dbReference type="InParanoid" id="A0A6P9C7R7"/>
<comment type="subcellular location">
    <subcellularLocation>
        <location evidence="1">Membrane</location>
        <topology evidence="1">Multi-pass membrane protein</topology>
    </subcellularLocation>
</comment>
<dbReference type="AlphaFoldDB" id="A0A6P9C7R7"/>
<organism evidence="6 7">
    <name type="scientific">Pantherophis guttatus</name>
    <name type="common">Corn snake</name>
    <name type="synonym">Elaphe guttata</name>
    <dbReference type="NCBI Taxonomy" id="94885"/>
    <lineage>
        <taxon>Eukaryota</taxon>
        <taxon>Metazoa</taxon>
        <taxon>Chordata</taxon>
        <taxon>Craniata</taxon>
        <taxon>Vertebrata</taxon>
        <taxon>Euteleostomi</taxon>
        <taxon>Lepidosauria</taxon>
        <taxon>Squamata</taxon>
        <taxon>Bifurcata</taxon>
        <taxon>Unidentata</taxon>
        <taxon>Episquamata</taxon>
        <taxon>Toxicofera</taxon>
        <taxon>Serpentes</taxon>
        <taxon>Colubroidea</taxon>
        <taxon>Colubridae</taxon>
        <taxon>Colubrinae</taxon>
        <taxon>Pantherophis</taxon>
    </lineage>
</organism>
<keyword evidence="4 5" id="KW-0472">Membrane</keyword>
<dbReference type="InterPro" id="IPR050579">
    <property type="entry name" value="PMP-22/EMP/MP20-like"/>
</dbReference>
<evidence type="ECO:0000313" key="6">
    <source>
        <dbReference type="Proteomes" id="UP001652622"/>
    </source>
</evidence>
<keyword evidence="2 5" id="KW-0812">Transmembrane</keyword>
<accession>A0A6P9C7R7</accession>
<dbReference type="PANTHER" id="PTHR10671">
    <property type="entry name" value="EPITHELIAL MEMBRANE PROTEIN-RELATED"/>
    <property type="match status" value="1"/>
</dbReference>
<dbReference type="GeneID" id="117669273"/>
<reference evidence="7" key="1">
    <citation type="submission" date="2025-08" db="UniProtKB">
        <authorList>
            <consortium name="RefSeq"/>
        </authorList>
    </citation>
    <scope>IDENTIFICATION</scope>
    <source>
        <tissue evidence="7">Blood</tissue>
    </source>
</reference>
<dbReference type="InterPro" id="IPR004031">
    <property type="entry name" value="PMP22/EMP/MP20/Claudin"/>
</dbReference>
<evidence type="ECO:0000313" key="7">
    <source>
        <dbReference type="RefSeq" id="XP_034279467.1"/>
    </source>
</evidence>
<evidence type="ECO:0000256" key="1">
    <source>
        <dbReference type="ARBA" id="ARBA00004141"/>
    </source>
</evidence>
<dbReference type="KEGG" id="pgut:117669273"/>
<evidence type="ECO:0000256" key="4">
    <source>
        <dbReference type="ARBA" id="ARBA00023136"/>
    </source>
</evidence>
<proteinExistence type="predicted"/>
<dbReference type="Proteomes" id="UP001652622">
    <property type="component" value="Unplaced"/>
</dbReference>
<sequence>MQPRMHIQERGALHNEVSSLLFRYQFFTRIFSCVGLFLLFTTLFSPFWLTVIQSKTPINVGLWNICKDHTCQKLVAKTKSLHLIRSLMSLSTISGLIAVACVLITKPSLKNSNWPLFTNLFTGILALITMVLYGLSLKFKTLFGHPVPDTTEPIYISWCFVMGCFASFLFLLNGLLFILIAIEEDSTTHFYIRERKNLDETT</sequence>
<feature type="transmembrane region" description="Helical" evidence="5">
    <location>
        <begin position="83"/>
        <end position="104"/>
    </location>
</feature>
<dbReference type="GO" id="GO:0005886">
    <property type="term" value="C:plasma membrane"/>
    <property type="evidence" value="ECO:0007669"/>
    <property type="project" value="TreeGrafter"/>
</dbReference>
<keyword evidence="3 5" id="KW-1133">Transmembrane helix</keyword>
<name>A0A6P9C7R7_PANGU</name>